<dbReference type="SUPFAM" id="SSF88874">
    <property type="entry name" value="Receptor-binding domain of short tail fibre protein gp12"/>
    <property type="match status" value="1"/>
</dbReference>
<keyword evidence="3" id="KW-1185">Reference proteome</keyword>
<accession>A5GA42</accession>
<evidence type="ECO:0000313" key="2">
    <source>
        <dbReference type="EMBL" id="ABQ25550.1"/>
    </source>
</evidence>
<dbReference type="Proteomes" id="UP000006695">
    <property type="component" value="Chromosome"/>
</dbReference>
<dbReference type="RefSeq" id="WP_011938267.1">
    <property type="nucleotide sequence ID" value="NC_009483.1"/>
</dbReference>
<dbReference type="InterPro" id="IPR011083">
    <property type="entry name" value="Phage_tail_collar_dom"/>
</dbReference>
<dbReference type="HOGENOM" id="CLU_087872_1_1_7"/>
<dbReference type="STRING" id="351605.Gura_1349"/>
<evidence type="ECO:0000259" key="1">
    <source>
        <dbReference type="Pfam" id="PF07484"/>
    </source>
</evidence>
<dbReference type="Pfam" id="PF07484">
    <property type="entry name" value="Collar"/>
    <property type="match status" value="1"/>
</dbReference>
<dbReference type="EMBL" id="CP000698">
    <property type="protein sequence ID" value="ABQ25550.1"/>
    <property type="molecule type" value="Genomic_DNA"/>
</dbReference>
<sequence length="181" mass="18860">MAEPFLGEIRIFPFDFAPRGWALCNGALLPIVQNQALYSLLNTTFGGDGKTNFGLPDLQGRVPMPPGTNPVCGNIVAAGKKDGSETVTLTTSQIPPHTHSALANSINADFASPVTLAAGNIWAKADDPSSNPVNAYESGANAVMDQSALSTAGGGGAHNNMQPYQVVNYCIALMGLYPTRP</sequence>
<dbReference type="AlphaFoldDB" id="A5GA42"/>
<dbReference type="InterPro" id="IPR037053">
    <property type="entry name" value="Phage_tail_collar_dom_sf"/>
</dbReference>
<feature type="domain" description="Phage tail collar" evidence="1">
    <location>
        <begin position="7"/>
        <end position="63"/>
    </location>
</feature>
<evidence type="ECO:0000313" key="3">
    <source>
        <dbReference type="Proteomes" id="UP000006695"/>
    </source>
</evidence>
<dbReference type="OrthoDB" id="9810174at2"/>
<dbReference type="Gene3D" id="3.90.1340.10">
    <property type="entry name" value="Phage tail collar domain"/>
    <property type="match status" value="1"/>
</dbReference>
<dbReference type="KEGG" id="gur:Gura_1349"/>
<proteinExistence type="predicted"/>
<reference evidence="2 3" key="1">
    <citation type="submission" date="2007-05" db="EMBL/GenBank/DDBJ databases">
        <title>Complete sequence of Geobacter uraniireducens Rf4.</title>
        <authorList>
            <consortium name="US DOE Joint Genome Institute"/>
            <person name="Copeland A."/>
            <person name="Lucas S."/>
            <person name="Lapidus A."/>
            <person name="Barry K."/>
            <person name="Detter J.C."/>
            <person name="Glavina del Rio T."/>
            <person name="Hammon N."/>
            <person name="Israni S."/>
            <person name="Dalin E."/>
            <person name="Tice H."/>
            <person name="Pitluck S."/>
            <person name="Chertkov O."/>
            <person name="Brettin T."/>
            <person name="Bruce D."/>
            <person name="Han C."/>
            <person name="Schmutz J."/>
            <person name="Larimer F."/>
            <person name="Land M."/>
            <person name="Hauser L."/>
            <person name="Kyrpides N."/>
            <person name="Mikhailova N."/>
            <person name="Shelobolina E."/>
            <person name="Aklujkar M."/>
            <person name="Lovley D."/>
            <person name="Richardson P."/>
        </authorList>
    </citation>
    <scope>NUCLEOTIDE SEQUENCE [LARGE SCALE GENOMIC DNA]</scope>
    <source>
        <strain evidence="2 3">Rf4</strain>
    </source>
</reference>
<organism evidence="2 3">
    <name type="scientific">Geotalea uraniireducens (strain Rf4)</name>
    <name type="common">Geobacter uraniireducens</name>
    <dbReference type="NCBI Taxonomy" id="351605"/>
    <lineage>
        <taxon>Bacteria</taxon>
        <taxon>Pseudomonadati</taxon>
        <taxon>Thermodesulfobacteriota</taxon>
        <taxon>Desulfuromonadia</taxon>
        <taxon>Geobacterales</taxon>
        <taxon>Geobacteraceae</taxon>
        <taxon>Geotalea</taxon>
    </lineage>
</organism>
<gene>
    <name evidence="2" type="ordered locus">Gura_1349</name>
</gene>
<protein>
    <submittedName>
        <fullName evidence="2">Phage Tail Collar domain protein</fullName>
    </submittedName>
</protein>
<name>A5GA42_GEOUR</name>